<name>A0A9W8ZDI1_9PLEO</name>
<organism evidence="2 3">
    <name type="scientific">Didymella pomorum</name>
    <dbReference type="NCBI Taxonomy" id="749634"/>
    <lineage>
        <taxon>Eukaryota</taxon>
        <taxon>Fungi</taxon>
        <taxon>Dikarya</taxon>
        <taxon>Ascomycota</taxon>
        <taxon>Pezizomycotina</taxon>
        <taxon>Dothideomycetes</taxon>
        <taxon>Pleosporomycetidae</taxon>
        <taxon>Pleosporales</taxon>
        <taxon>Pleosporineae</taxon>
        <taxon>Didymellaceae</taxon>
        <taxon>Didymella</taxon>
    </lineage>
</organism>
<gene>
    <name evidence="2" type="ORF">N0V91_005158</name>
</gene>
<proteinExistence type="predicted"/>
<evidence type="ECO:0000313" key="3">
    <source>
        <dbReference type="Proteomes" id="UP001140510"/>
    </source>
</evidence>
<dbReference type="OrthoDB" id="3784150at2759"/>
<dbReference type="Proteomes" id="UP001140510">
    <property type="component" value="Unassembled WGS sequence"/>
</dbReference>
<sequence length="248" mass="27773">MADGWNNADSWGDTVGWGTSSQGVGNKRMIPQFMHVNQIAAKDTAIAEKDVTIAKQKDTLAAQELTIKRLTTENDALKAAHELEVDKLKQKDGLTTQELMIRRLNADIEAQKAAYEEEIETLRQRWRRRLISAANARRRVMRSKVQGSFTKTFSPTYTMPNDSAAYEDNKIALANVTISIAGLQTNTALHGVTIGDVKAWIEEVEKGQKQEAVYVKVCVYIDSVQTKKEAAHCRRAFERCLTGKTEDL</sequence>
<reference evidence="2" key="1">
    <citation type="submission" date="2022-10" db="EMBL/GenBank/DDBJ databases">
        <title>Tapping the CABI collections for fungal endophytes: first genome assemblies for Collariella, Neodidymelliopsis, Ascochyta clinopodiicola, Didymella pomorum, Didymosphaeria variabile, Neocosmospora piperis and Neocucurbitaria cava.</title>
        <authorList>
            <person name="Hill R."/>
        </authorList>
    </citation>
    <scope>NUCLEOTIDE SEQUENCE</scope>
    <source>
        <strain evidence="2">IMI 355091</strain>
    </source>
</reference>
<evidence type="ECO:0000256" key="1">
    <source>
        <dbReference type="SAM" id="Coils"/>
    </source>
</evidence>
<dbReference type="EMBL" id="JAPEVA010000033">
    <property type="protein sequence ID" value="KAJ4405639.1"/>
    <property type="molecule type" value="Genomic_DNA"/>
</dbReference>
<protein>
    <submittedName>
        <fullName evidence="2">Uncharacterized protein</fullName>
    </submittedName>
</protein>
<feature type="coiled-coil region" evidence="1">
    <location>
        <begin position="53"/>
        <end position="125"/>
    </location>
</feature>
<accession>A0A9W8ZDI1</accession>
<dbReference type="AlphaFoldDB" id="A0A9W8ZDI1"/>
<keyword evidence="1" id="KW-0175">Coiled coil</keyword>
<comment type="caution">
    <text evidence="2">The sequence shown here is derived from an EMBL/GenBank/DDBJ whole genome shotgun (WGS) entry which is preliminary data.</text>
</comment>
<evidence type="ECO:0000313" key="2">
    <source>
        <dbReference type="EMBL" id="KAJ4405639.1"/>
    </source>
</evidence>
<keyword evidence="3" id="KW-1185">Reference proteome</keyword>